<accession>A0A2W4CRL7</accession>
<proteinExistence type="predicted"/>
<comment type="caution">
    <text evidence="1">The sequence shown here is derived from an EMBL/GenBank/DDBJ whole genome shotgun (WGS) entry which is preliminary data.</text>
</comment>
<keyword evidence="2" id="KW-1185">Reference proteome</keyword>
<sequence length="97" mass="10236">METCSTGFPRASSELSGRQNDTVDVILSTAEGALRTALTSAQLFSQGTLAGAHIAPSASLLRDDCMKGLFLCDGAFQPEFRGSICRKFGPEEFGLSS</sequence>
<name>A0A2W4CRL7_9HYPH</name>
<dbReference type="Proteomes" id="UP000248925">
    <property type="component" value="Unassembled WGS sequence"/>
</dbReference>
<evidence type="ECO:0000313" key="2">
    <source>
        <dbReference type="Proteomes" id="UP000248925"/>
    </source>
</evidence>
<dbReference type="EMBL" id="PCDP01000036">
    <property type="protein sequence ID" value="PZM12995.1"/>
    <property type="molecule type" value="Genomic_DNA"/>
</dbReference>
<organism evidence="1 2">
    <name type="scientific">Rhizobium tubonense</name>
    <dbReference type="NCBI Taxonomy" id="484088"/>
    <lineage>
        <taxon>Bacteria</taxon>
        <taxon>Pseudomonadati</taxon>
        <taxon>Pseudomonadota</taxon>
        <taxon>Alphaproteobacteria</taxon>
        <taxon>Hyphomicrobiales</taxon>
        <taxon>Rhizobiaceae</taxon>
        <taxon>Rhizobium/Agrobacterium group</taxon>
        <taxon>Rhizobium</taxon>
    </lineage>
</organism>
<protein>
    <submittedName>
        <fullName evidence="1">Uncharacterized protein</fullName>
    </submittedName>
</protein>
<gene>
    <name evidence="1" type="ORF">CPY51_15850</name>
</gene>
<evidence type="ECO:0000313" key="1">
    <source>
        <dbReference type="EMBL" id="PZM12995.1"/>
    </source>
</evidence>
<reference evidence="1 2" key="1">
    <citation type="journal article" date="2018" name="Sci. Rep.">
        <title>Rhizobium tumorigenes sp. nov., a novel plant tumorigenic bacterium isolated from cane gall tumors on thornless blackberry.</title>
        <authorList>
            <person name="Kuzmanovi N."/>
            <person name="Smalla K."/>
            <person name="Gronow S."/>
            <person name="PuBawska J."/>
        </authorList>
    </citation>
    <scope>NUCLEOTIDE SEQUENCE [LARGE SCALE GENOMIC DNA]</scope>
    <source>
        <strain evidence="1 2">CCBAU 85046</strain>
    </source>
</reference>
<dbReference type="AlphaFoldDB" id="A0A2W4CRL7"/>